<evidence type="ECO:0000313" key="2">
    <source>
        <dbReference type="EMBL" id="AAR37927.1"/>
    </source>
</evidence>
<organism evidence="2">
    <name type="scientific">uncultured marine bacterium 561</name>
    <dbReference type="NCBI Taxonomy" id="257396"/>
    <lineage>
        <taxon>Bacteria</taxon>
        <taxon>environmental samples</taxon>
    </lineage>
</organism>
<feature type="transmembrane region" description="Helical" evidence="1">
    <location>
        <begin position="208"/>
        <end position="227"/>
    </location>
</feature>
<dbReference type="EMBL" id="AY458643">
    <property type="protein sequence ID" value="AAR37927.1"/>
    <property type="molecule type" value="Genomic_DNA"/>
</dbReference>
<accession>Q6SGD5</accession>
<dbReference type="InterPro" id="IPR007498">
    <property type="entry name" value="PqiA-like"/>
</dbReference>
<keyword evidence="1" id="KW-0472">Membrane</keyword>
<gene>
    <name evidence="2" type="ORF">MBMO_EBAC000-47H08.6</name>
</gene>
<keyword evidence="1" id="KW-0812">Transmembrane</keyword>
<sequence length="443" mass="47956">MKSFLITLGVVTTAMIWWSALGITQQLNAARNVEDQISALTLSERAITSPAVWGEVLGKLGKQEIDRLFEQQSSKDLLIEATETLLYNAIVEYRSTLREKQANAKTINNSLQALGQAFILDVLVDFDALESSVPAIAEAFVEDLEQGELAAGLESALSQYLNNLTQDLNAEAIDQTQSIHRLLQCETTTQCVAKLQVSQQQTQEQANLLVLCLALALLSLIIINHFVPPNTTGGASPRAVTLCLLNVSILALLVPGILVPMMKLKAFIEPFELSVGGASLYFDQQLLMYQNKSVGDLATLLIETGQPSLLALAAGMTLFCVLIPVSKCLAAIVLLLQTTPKPVHPALKWLAIDSGKWSMADVFVVALIMAFIGMDQLIASHTDAMNTLFTEAQFVQAASASELGMGFYFFLGFVVLSFWTAKECKNVLGNRIGAVPPAEPALI</sequence>
<feature type="transmembrane region" description="Helical" evidence="1">
    <location>
        <begin position="394"/>
        <end position="421"/>
    </location>
</feature>
<keyword evidence="1" id="KW-1133">Transmembrane helix</keyword>
<feature type="transmembrane region" description="Helical" evidence="1">
    <location>
        <begin position="239"/>
        <end position="262"/>
    </location>
</feature>
<reference evidence="2" key="2">
    <citation type="submission" date="2003-12" db="EMBL/GenBank/DDBJ databases">
        <title>Monterey Bay Coastal Ocean Microbial Observatory environmental clone sequencing.</title>
        <authorList>
            <person name="DeLong E.F."/>
        </authorList>
    </citation>
    <scope>NUCLEOTIDE SEQUENCE</scope>
</reference>
<evidence type="ECO:0000256" key="1">
    <source>
        <dbReference type="SAM" id="Phobius"/>
    </source>
</evidence>
<dbReference type="AlphaFoldDB" id="Q6SGD5"/>
<reference evidence="2" key="1">
    <citation type="submission" date="2003-11" db="EMBL/GenBank/DDBJ databases">
        <authorList>
            <person name="Heidelberg J.F."/>
            <person name="Eisen J.A."/>
            <person name="Nelson W.C."/>
            <person name="DeLong E.F."/>
        </authorList>
    </citation>
    <scope>NUCLEOTIDE SEQUENCE</scope>
</reference>
<protein>
    <submittedName>
        <fullName evidence="2">Membrane protein, putative</fullName>
    </submittedName>
</protein>
<name>Q6SGD5_9BACT</name>
<feature type="transmembrane region" description="Helical" evidence="1">
    <location>
        <begin position="309"/>
        <end position="336"/>
    </location>
</feature>
<proteinExistence type="predicted"/>
<feature type="transmembrane region" description="Helical" evidence="1">
    <location>
        <begin position="357"/>
        <end position="374"/>
    </location>
</feature>
<dbReference type="Pfam" id="PF04403">
    <property type="entry name" value="PqiA"/>
    <property type="match status" value="1"/>
</dbReference>